<accession>A0AAD6X112</accession>
<protein>
    <submittedName>
        <fullName evidence="1">Uncharacterized protein</fullName>
    </submittedName>
</protein>
<gene>
    <name evidence="1" type="ORF">C8F04DRAFT_66123</name>
</gene>
<evidence type="ECO:0000313" key="2">
    <source>
        <dbReference type="Proteomes" id="UP001218188"/>
    </source>
</evidence>
<name>A0AAD6X112_9AGAR</name>
<organism evidence="1 2">
    <name type="scientific">Mycena alexandri</name>
    <dbReference type="NCBI Taxonomy" id="1745969"/>
    <lineage>
        <taxon>Eukaryota</taxon>
        <taxon>Fungi</taxon>
        <taxon>Dikarya</taxon>
        <taxon>Basidiomycota</taxon>
        <taxon>Agaricomycotina</taxon>
        <taxon>Agaricomycetes</taxon>
        <taxon>Agaricomycetidae</taxon>
        <taxon>Agaricales</taxon>
        <taxon>Marasmiineae</taxon>
        <taxon>Mycenaceae</taxon>
        <taxon>Mycena</taxon>
    </lineage>
</organism>
<dbReference type="EMBL" id="JARJCM010000113">
    <property type="protein sequence ID" value="KAJ7028299.1"/>
    <property type="molecule type" value="Genomic_DNA"/>
</dbReference>
<reference evidence="1" key="1">
    <citation type="submission" date="2023-03" db="EMBL/GenBank/DDBJ databases">
        <title>Massive genome expansion in bonnet fungi (Mycena s.s.) driven by repeated elements and novel gene families across ecological guilds.</title>
        <authorList>
            <consortium name="Lawrence Berkeley National Laboratory"/>
            <person name="Harder C.B."/>
            <person name="Miyauchi S."/>
            <person name="Viragh M."/>
            <person name="Kuo A."/>
            <person name="Thoen E."/>
            <person name="Andreopoulos B."/>
            <person name="Lu D."/>
            <person name="Skrede I."/>
            <person name="Drula E."/>
            <person name="Henrissat B."/>
            <person name="Morin E."/>
            <person name="Kohler A."/>
            <person name="Barry K."/>
            <person name="LaButti K."/>
            <person name="Morin E."/>
            <person name="Salamov A."/>
            <person name="Lipzen A."/>
            <person name="Mereny Z."/>
            <person name="Hegedus B."/>
            <person name="Baldrian P."/>
            <person name="Stursova M."/>
            <person name="Weitz H."/>
            <person name="Taylor A."/>
            <person name="Grigoriev I.V."/>
            <person name="Nagy L.G."/>
            <person name="Martin F."/>
            <person name="Kauserud H."/>
        </authorList>
    </citation>
    <scope>NUCLEOTIDE SEQUENCE</scope>
    <source>
        <strain evidence="1">CBHHK200</strain>
    </source>
</reference>
<keyword evidence="2" id="KW-1185">Reference proteome</keyword>
<sequence>MSSKVSMCLRCPQRSQCALLDHPGRRIRKFRECDREGARVQISSEEIRKEWVRYTRLRSRGFSRTMDTCMRTRRFDIFLSGSRFFDVREPPRTPGSVWQSSRANRIEALRLFQDEPKWIPHNRSSDTDVNPSPCWLFEGDWRWSVNSYEG</sequence>
<proteinExistence type="predicted"/>
<dbReference type="Proteomes" id="UP001218188">
    <property type="component" value="Unassembled WGS sequence"/>
</dbReference>
<evidence type="ECO:0000313" key="1">
    <source>
        <dbReference type="EMBL" id="KAJ7028299.1"/>
    </source>
</evidence>
<dbReference type="AlphaFoldDB" id="A0AAD6X112"/>
<comment type="caution">
    <text evidence="1">The sequence shown here is derived from an EMBL/GenBank/DDBJ whole genome shotgun (WGS) entry which is preliminary data.</text>
</comment>